<dbReference type="PANTHER" id="PTHR46093:SF18">
    <property type="entry name" value="FIBRONECTIN TYPE-III DOMAIN-CONTAINING PROTEIN"/>
    <property type="match status" value="1"/>
</dbReference>
<dbReference type="STRING" id="695850.A0A067D0T1"/>
<keyword evidence="4" id="KW-1185">Reference proteome</keyword>
<organism evidence="3 4">
    <name type="scientific">Saprolegnia parasitica (strain CBS 223.65)</name>
    <dbReference type="NCBI Taxonomy" id="695850"/>
    <lineage>
        <taxon>Eukaryota</taxon>
        <taxon>Sar</taxon>
        <taxon>Stramenopiles</taxon>
        <taxon>Oomycota</taxon>
        <taxon>Saprolegniomycetes</taxon>
        <taxon>Saprolegniales</taxon>
        <taxon>Saprolegniaceae</taxon>
        <taxon>Saprolegnia</taxon>
    </lineage>
</organism>
<dbReference type="Gene3D" id="2.120.10.80">
    <property type="entry name" value="Kelch-type beta propeller"/>
    <property type="match status" value="2"/>
</dbReference>
<accession>A0A067D0T1</accession>
<dbReference type="PANTHER" id="PTHR46093">
    <property type="entry name" value="ACYL-COA-BINDING DOMAIN-CONTAINING PROTEIN 5"/>
    <property type="match status" value="1"/>
</dbReference>
<evidence type="ECO:0000313" key="4">
    <source>
        <dbReference type="Proteomes" id="UP000030745"/>
    </source>
</evidence>
<name>A0A067D0T1_SAPPC</name>
<keyword evidence="2" id="KW-0677">Repeat</keyword>
<evidence type="ECO:0000256" key="2">
    <source>
        <dbReference type="ARBA" id="ARBA00022737"/>
    </source>
</evidence>
<dbReference type="EMBL" id="KK583190">
    <property type="protein sequence ID" value="KDO35100.1"/>
    <property type="molecule type" value="Genomic_DNA"/>
</dbReference>
<dbReference type="Pfam" id="PF01344">
    <property type="entry name" value="Kelch_1"/>
    <property type="match status" value="1"/>
</dbReference>
<dbReference type="VEuPathDB" id="FungiDB:SPRG_01167"/>
<evidence type="ECO:0000313" key="3">
    <source>
        <dbReference type="EMBL" id="KDO35100.1"/>
    </source>
</evidence>
<dbReference type="AlphaFoldDB" id="A0A067D0T1"/>
<dbReference type="SUPFAM" id="SSF117281">
    <property type="entry name" value="Kelch motif"/>
    <property type="match status" value="2"/>
</dbReference>
<proteinExistence type="predicted"/>
<dbReference type="KEGG" id="spar:SPRG_01167"/>
<dbReference type="Pfam" id="PF24681">
    <property type="entry name" value="Kelch_KLHDC2_KLHL20_DRC7"/>
    <property type="match status" value="1"/>
</dbReference>
<dbReference type="OMA" id="MGKLLQF"/>
<protein>
    <submittedName>
        <fullName evidence="3">Uncharacterized protein</fullName>
    </submittedName>
</protein>
<reference evidence="3 4" key="1">
    <citation type="journal article" date="2013" name="PLoS Genet.">
        <title>Distinctive expansion of potential virulence genes in the genome of the oomycete fish pathogen Saprolegnia parasitica.</title>
        <authorList>
            <person name="Jiang R.H."/>
            <person name="de Bruijn I."/>
            <person name="Haas B.J."/>
            <person name="Belmonte R."/>
            <person name="Lobach L."/>
            <person name="Christie J."/>
            <person name="van den Ackerveken G."/>
            <person name="Bottin A."/>
            <person name="Bulone V."/>
            <person name="Diaz-Moreno S.M."/>
            <person name="Dumas B."/>
            <person name="Fan L."/>
            <person name="Gaulin E."/>
            <person name="Govers F."/>
            <person name="Grenville-Briggs L.J."/>
            <person name="Horner N.R."/>
            <person name="Levin J.Z."/>
            <person name="Mammella M."/>
            <person name="Meijer H.J."/>
            <person name="Morris P."/>
            <person name="Nusbaum C."/>
            <person name="Oome S."/>
            <person name="Phillips A.J."/>
            <person name="van Rooyen D."/>
            <person name="Rzeszutek E."/>
            <person name="Saraiva M."/>
            <person name="Secombes C.J."/>
            <person name="Seidl M.F."/>
            <person name="Snel B."/>
            <person name="Stassen J.H."/>
            <person name="Sykes S."/>
            <person name="Tripathy S."/>
            <person name="van den Berg H."/>
            <person name="Vega-Arreguin J.C."/>
            <person name="Wawra S."/>
            <person name="Young S.K."/>
            <person name="Zeng Q."/>
            <person name="Dieguez-Uribeondo J."/>
            <person name="Russ C."/>
            <person name="Tyler B.M."/>
            <person name="van West P."/>
        </authorList>
    </citation>
    <scope>NUCLEOTIDE SEQUENCE [LARGE SCALE GENOMIC DNA]</scope>
    <source>
        <strain evidence="3 4">CBS 223.65</strain>
    </source>
</reference>
<dbReference type="GeneID" id="24123770"/>
<dbReference type="OrthoDB" id="10251809at2759"/>
<gene>
    <name evidence="3" type="ORF">SPRG_01167</name>
</gene>
<dbReference type="InterPro" id="IPR015915">
    <property type="entry name" value="Kelch-typ_b-propeller"/>
</dbReference>
<dbReference type="RefSeq" id="XP_012194749.1">
    <property type="nucleotide sequence ID" value="XM_012339359.1"/>
</dbReference>
<dbReference type="InterPro" id="IPR006652">
    <property type="entry name" value="Kelch_1"/>
</dbReference>
<evidence type="ECO:0000256" key="1">
    <source>
        <dbReference type="ARBA" id="ARBA00022441"/>
    </source>
</evidence>
<dbReference type="Proteomes" id="UP000030745">
    <property type="component" value="Unassembled WGS sequence"/>
</dbReference>
<keyword evidence="1" id="KW-0880">Kelch repeat</keyword>
<sequence>MLDDLLKLIKNSPRWAQSRLARRLGFAIDEPAEEDPEPETMDHASLWTKLRVSGAQPPVRSGHASVVVNGMMYVFGGYNDGNCHFDLYAFDLTHHHWTKLENKGVVSPDGRASHAWCASADETKLYLFGGSGPHWGQTNMGKLLQFTLATQKWSVVTTAGTHPPPGYGQSMVAIGSKLYLFGGTSGHVYVNDLFVFDQVTATWSCAAATGTKPSPRYKHQAVVSGDAMYIIGGGLYDPPKGPIDLFKFDALASHWSKIECVGDLPRSRIAHSVVLHTTSAGKATFLMFGGRDETGTRMNELSSLDLDTSTWVRLSEDSKAPDARDFHTGVMWENAMYIFGGSNGVERNSDVHRLALAFQPSPLLVLAVQAVQTHLRSNMALQAQYRDAYLPLELRTAVQSLNPDVSIASNDQWFPLPDANRAKQKVHPHAFCS</sequence>